<sequence>MARRMHVLPDMHRLSLNHQAYGDLHHLSSDLFWDGKIQSAFPESERFPPSTIHLLEYCRKLASNSNLSVPRLLVHVKGNRVSDPGQKSKFNKRHLNWVIQRVVRDLIQDPNFRSPDNKAPGSIVVITPYKSQFNNYRKEINGLMQELDRELRLAGRWGDRLHREVLVHSEVTSHVADPYRMCVALTRAKQAEIIVMERSMLGQEGPAHPRRRFGSGGTHIDLLYEHCESNGQVITVDMEEDSHVEKSYTLQQGGARPERDGSVVPRQLPALPPPLELPQVDAQVDAPRAVPASESQTPEPTHEEDDGSMFQSSEDFSFEMVKKAMELGLTLSADMRKEE</sequence>
<feature type="domain" description="DNA2/NAM7 helicase-like C-terminal" evidence="2">
    <location>
        <begin position="12"/>
        <end position="196"/>
    </location>
</feature>
<dbReference type="InterPro" id="IPR041679">
    <property type="entry name" value="DNA2/NAM7-like_C"/>
</dbReference>
<dbReference type="Proteomes" id="UP001600888">
    <property type="component" value="Unassembled WGS sequence"/>
</dbReference>
<evidence type="ECO:0000256" key="1">
    <source>
        <dbReference type="SAM" id="MobiDB-lite"/>
    </source>
</evidence>
<protein>
    <recommendedName>
        <fullName evidence="2">DNA2/NAM7 helicase-like C-terminal domain-containing protein</fullName>
    </recommendedName>
</protein>
<organism evidence="3 4">
    <name type="scientific">Diaporthe vaccinii</name>
    <dbReference type="NCBI Taxonomy" id="105482"/>
    <lineage>
        <taxon>Eukaryota</taxon>
        <taxon>Fungi</taxon>
        <taxon>Dikarya</taxon>
        <taxon>Ascomycota</taxon>
        <taxon>Pezizomycotina</taxon>
        <taxon>Sordariomycetes</taxon>
        <taxon>Sordariomycetidae</taxon>
        <taxon>Diaporthales</taxon>
        <taxon>Diaporthaceae</taxon>
        <taxon>Diaporthe</taxon>
        <taxon>Diaporthe eres species complex</taxon>
    </lineage>
</organism>
<evidence type="ECO:0000259" key="2">
    <source>
        <dbReference type="Pfam" id="PF13087"/>
    </source>
</evidence>
<dbReference type="InterPro" id="IPR027417">
    <property type="entry name" value="P-loop_NTPase"/>
</dbReference>
<name>A0ABR4E0X6_9PEZI</name>
<reference evidence="3 4" key="1">
    <citation type="submission" date="2024-03" db="EMBL/GenBank/DDBJ databases">
        <title>A high-quality draft genome sequence of Diaporthe vaccinii, a causative agent of upright dieback and viscid rot disease in cranberry plants.</title>
        <authorList>
            <person name="Sarrasin M."/>
            <person name="Lang B.F."/>
            <person name="Burger G."/>
        </authorList>
    </citation>
    <scope>NUCLEOTIDE SEQUENCE [LARGE SCALE GENOMIC DNA]</scope>
    <source>
        <strain evidence="3 4">IS7</strain>
    </source>
</reference>
<comment type="caution">
    <text evidence="3">The sequence shown here is derived from an EMBL/GenBank/DDBJ whole genome shotgun (WGS) entry which is preliminary data.</text>
</comment>
<dbReference type="Gene3D" id="3.40.50.300">
    <property type="entry name" value="P-loop containing nucleotide triphosphate hydrolases"/>
    <property type="match status" value="1"/>
</dbReference>
<proteinExistence type="predicted"/>
<evidence type="ECO:0000313" key="3">
    <source>
        <dbReference type="EMBL" id="KAL2276082.1"/>
    </source>
</evidence>
<evidence type="ECO:0000313" key="4">
    <source>
        <dbReference type="Proteomes" id="UP001600888"/>
    </source>
</evidence>
<keyword evidence="4" id="KW-1185">Reference proteome</keyword>
<dbReference type="Pfam" id="PF13087">
    <property type="entry name" value="AAA_12"/>
    <property type="match status" value="1"/>
</dbReference>
<feature type="region of interest" description="Disordered" evidence="1">
    <location>
        <begin position="242"/>
        <end position="315"/>
    </location>
</feature>
<gene>
    <name evidence="3" type="ORF">FJTKL_01368</name>
</gene>
<dbReference type="EMBL" id="JBAWTH010000122">
    <property type="protein sequence ID" value="KAL2276082.1"/>
    <property type="molecule type" value="Genomic_DNA"/>
</dbReference>
<accession>A0ABR4E0X6</accession>